<dbReference type="Proteomes" id="UP000828390">
    <property type="component" value="Unassembled WGS sequence"/>
</dbReference>
<sequence length="207" mass="23047">MQAVVNNECDCKTMAHVSHITKGSVEYAVSVPPGNYSYAFTPYDRYVESNNEALAFKNKPKGLLKSGIKLSNDEADTCHPYFRLQPLIEQVITATSNESRTYDSICVANGKTDVASKNTELPIHIYNHIKLKQGKTKCDGDSGVLCSDEYSHISIEDDTASGKSRYYNIVNIQRARTDSVDNYCHVGPKNTSIEKHVPSDDYDHLAM</sequence>
<evidence type="ECO:0000313" key="1">
    <source>
        <dbReference type="EMBL" id="KAH3826532.1"/>
    </source>
</evidence>
<gene>
    <name evidence="1" type="ORF">DPMN_128438</name>
</gene>
<keyword evidence="2" id="KW-1185">Reference proteome</keyword>
<protein>
    <submittedName>
        <fullName evidence="1">Uncharacterized protein</fullName>
    </submittedName>
</protein>
<accession>A0A9D4H751</accession>
<name>A0A9D4H751_DREPO</name>
<proteinExistence type="predicted"/>
<comment type="caution">
    <text evidence="1">The sequence shown here is derived from an EMBL/GenBank/DDBJ whole genome shotgun (WGS) entry which is preliminary data.</text>
</comment>
<evidence type="ECO:0000313" key="2">
    <source>
        <dbReference type="Proteomes" id="UP000828390"/>
    </source>
</evidence>
<dbReference type="AlphaFoldDB" id="A0A9D4H751"/>
<reference evidence="1" key="2">
    <citation type="submission" date="2020-11" db="EMBL/GenBank/DDBJ databases">
        <authorList>
            <person name="McCartney M.A."/>
            <person name="Auch B."/>
            <person name="Kono T."/>
            <person name="Mallez S."/>
            <person name="Becker A."/>
            <person name="Gohl D.M."/>
            <person name="Silverstein K.A.T."/>
            <person name="Koren S."/>
            <person name="Bechman K.B."/>
            <person name="Herman A."/>
            <person name="Abrahante J.E."/>
            <person name="Garbe J."/>
        </authorList>
    </citation>
    <scope>NUCLEOTIDE SEQUENCE</scope>
    <source>
        <strain evidence="1">Duluth1</strain>
        <tissue evidence="1">Whole animal</tissue>
    </source>
</reference>
<organism evidence="1 2">
    <name type="scientific">Dreissena polymorpha</name>
    <name type="common">Zebra mussel</name>
    <name type="synonym">Mytilus polymorpha</name>
    <dbReference type="NCBI Taxonomy" id="45954"/>
    <lineage>
        <taxon>Eukaryota</taxon>
        <taxon>Metazoa</taxon>
        <taxon>Spiralia</taxon>
        <taxon>Lophotrochozoa</taxon>
        <taxon>Mollusca</taxon>
        <taxon>Bivalvia</taxon>
        <taxon>Autobranchia</taxon>
        <taxon>Heteroconchia</taxon>
        <taxon>Euheterodonta</taxon>
        <taxon>Imparidentia</taxon>
        <taxon>Neoheterodontei</taxon>
        <taxon>Myida</taxon>
        <taxon>Dreissenoidea</taxon>
        <taxon>Dreissenidae</taxon>
        <taxon>Dreissena</taxon>
    </lineage>
</organism>
<reference evidence="1" key="1">
    <citation type="journal article" date="2019" name="bioRxiv">
        <title>The Genome of the Zebra Mussel, Dreissena polymorpha: A Resource for Invasive Species Research.</title>
        <authorList>
            <person name="McCartney M.A."/>
            <person name="Auch B."/>
            <person name="Kono T."/>
            <person name="Mallez S."/>
            <person name="Zhang Y."/>
            <person name="Obille A."/>
            <person name="Becker A."/>
            <person name="Abrahante J.E."/>
            <person name="Garbe J."/>
            <person name="Badalamenti J.P."/>
            <person name="Herman A."/>
            <person name="Mangelson H."/>
            <person name="Liachko I."/>
            <person name="Sullivan S."/>
            <person name="Sone E.D."/>
            <person name="Koren S."/>
            <person name="Silverstein K.A.T."/>
            <person name="Beckman K.B."/>
            <person name="Gohl D.M."/>
        </authorList>
    </citation>
    <scope>NUCLEOTIDE SEQUENCE</scope>
    <source>
        <strain evidence="1">Duluth1</strain>
        <tissue evidence="1">Whole animal</tissue>
    </source>
</reference>
<dbReference type="EMBL" id="JAIWYP010000005">
    <property type="protein sequence ID" value="KAH3826532.1"/>
    <property type="molecule type" value="Genomic_DNA"/>
</dbReference>